<name>A0A8J7H7A6_9FIRM</name>
<evidence type="ECO:0000313" key="2">
    <source>
        <dbReference type="EMBL" id="MBH1939305.1"/>
    </source>
</evidence>
<dbReference type="RefSeq" id="WP_197659540.1">
    <property type="nucleotide sequence ID" value="NZ_JAEAGR010000001.1"/>
</dbReference>
<dbReference type="InterPro" id="IPR008972">
    <property type="entry name" value="Cupredoxin"/>
</dbReference>
<keyword evidence="3" id="KW-1185">Reference proteome</keyword>
<accession>A0A8J7H7A6</accession>
<gene>
    <name evidence="2" type="ORF">I5677_00195</name>
</gene>
<sequence>MSIIITDKDNQQGKYVMVRADPGQVTSIVMHFKEHSGDYIWRCHILEHEDPDMIRPLIVEE</sequence>
<proteinExistence type="predicted"/>
<evidence type="ECO:0000259" key="1">
    <source>
        <dbReference type="Pfam" id="PF07731"/>
    </source>
</evidence>
<dbReference type="InterPro" id="IPR011706">
    <property type="entry name" value="Cu-oxidase_C"/>
</dbReference>
<dbReference type="GO" id="GO:0005507">
    <property type="term" value="F:copper ion binding"/>
    <property type="evidence" value="ECO:0007669"/>
    <property type="project" value="InterPro"/>
</dbReference>
<dbReference type="AlphaFoldDB" id="A0A8J7H7A6"/>
<dbReference type="GO" id="GO:0016491">
    <property type="term" value="F:oxidoreductase activity"/>
    <property type="evidence" value="ECO:0007669"/>
    <property type="project" value="InterPro"/>
</dbReference>
<dbReference type="Pfam" id="PF07731">
    <property type="entry name" value="Cu-oxidase_2"/>
    <property type="match status" value="1"/>
</dbReference>
<organism evidence="2 3">
    <name type="scientific">Mobilitalea sibirica</name>
    <dbReference type="NCBI Taxonomy" id="1462919"/>
    <lineage>
        <taxon>Bacteria</taxon>
        <taxon>Bacillati</taxon>
        <taxon>Bacillota</taxon>
        <taxon>Clostridia</taxon>
        <taxon>Lachnospirales</taxon>
        <taxon>Lachnospiraceae</taxon>
        <taxon>Mobilitalea</taxon>
    </lineage>
</organism>
<evidence type="ECO:0000313" key="3">
    <source>
        <dbReference type="Proteomes" id="UP000623269"/>
    </source>
</evidence>
<dbReference type="Gene3D" id="2.60.40.420">
    <property type="entry name" value="Cupredoxins - blue copper proteins"/>
    <property type="match status" value="1"/>
</dbReference>
<dbReference type="SUPFAM" id="SSF49503">
    <property type="entry name" value="Cupredoxins"/>
    <property type="match status" value="1"/>
</dbReference>
<comment type="caution">
    <text evidence="2">The sequence shown here is derived from an EMBL/GenBank/DDBJ whole genome shotgun (WGS) entry which is preliminary data.</text>
</comment>
<dbReference type="EMBL" id="JAEAGR010000001">
    <property type="protein sequence ID" value="MBH1939305.1"/>
    <property type="molecule type" value="Genomic_DNA"/>
</dbReference>
<protein>
    <submittedName>
        <fullName evidence="2">Multicopper oxidase domain-containing protein</fullName>
    </submittedName>
</protein>
<dbReference type="Proteomes" id="UP000623269">
    <property type="component" value="Unassembled WGS sequence"/>
</dbReference>
<reference evidence="2" key="1">
    <citation type="submission" date="2020-12" db="EMBL/GenBank/DDBJ databases">
        <title>M. sibirica DSM 26468T genome.</title>
        <authorList>
            <person name="Thieme N."/>
            <person name="Rettenmaier R."/>
            <person name="Zverlov V."/>
            <person name="Liebl W."/>
        </authorList>
    </citation>
    <scope>NUCLEOTIDE SEQUENCE</scope>
    <source>
        <strain evidence="2">DSM 26468</strain>
    </source>
</reference>
<feature type="domain" description="Plastocyanin-like" evidence="1">
    <location>
        <begin position="18"/>
        <end position="60"/>
    </location>
</feature>